<sequence>MNFSSDVTAVSMALSIFFFLLQPITSLFLNIATPIIVSVDAKKGECHVPLRSGDRGHKYGLVLVQVDDMARTVWGRLRRSCLYPVDILKDAKQQLLAVALCLENKTAYQDMIGVGVQLHWGMFSLRSAHLRKGWNGRRRLARKNSADRVTWLGGGRDGSVITDLSIGVPLADTLLVSPLLRGTGPPLGECHIPLRSSDGGHKYGFNGYMLVLSFWYPSRLGRFSKNFPSLEVVRWTCSGGPWILECNDPIT</sequence>
<keyword evidence="1" id="KW-1133">Transmembrane helix</keyword>
<gene>
    <name evidence="2" type="ORF">TIFTF001_029065</name>
</gene>
<reference evidence="2" key="1">
    <citation type="submission" date="2023-07" db="EMBL/GenBank/DDBJ databases">
        <title>draft genome sequence of fig (Ficus carica).</title>
        <authorList>
            <person name="Takahashi T."/>
            <person name="Nishimura K."/>
        </authorList>
    </citation>
    <scope>NUCLEOTIDE SEQUENCE</scope>
</reference>
<name>A0AA88DR46_FICCA</name>
<keyword evidence="3" id="KW-1185">Reference proteome</keyword>
<organism evidence="2 3">
    <name type="scientific">Ficus carica</name>
    <name type="common">Common fig</name>
    <dbReference type="NCBI Taxonomy" id="3494"/>
    <lineage>
        <taxon>Eukaryota</taxon>
        <taxon>Viridiplantae</taxon>
        <taxon>Streptophyta</taxon>
        <taxon>Embryophyta</taxon>
        <taxon>Tracheophyta</taxon>
        <taxon>Spermatophyta</taxon>
        <taxon>Magnoliopsida</taxon>
        <taxon>eudicotyledons</taxon>
        <taxon>Gunneridae</taxon>
        <taxon>Pentapetalae</taxon>
        <taxon>rosids</taxon>
        <taxon>fabids</taxon>
        <taxon>Rosales</taxon>
        <taxon>Moraceae</taxon>
        <taxon>Ficeae</taxon>
        <taxon>Ficus</taxon>
    </lineage>
</organism>
<evidence type="ECO:0000313" key="3">
    <source>
        <dbReference type="Proteomes" id="UP001187192"/>
    </source>
</evidence>
<comment type="caution">
    <text evidence="2">The sequence shown here is derived from an EMBL/GenBank/DDBJ whole genome shotgun (WGS) entry which is preliminary data.</text>
</comment>
<keyword evidence="1" id="KW-0812">Transmembrane</keyword>
<evidence type="ECO:0000256" key="1">
    <source>
        <dbReference type="SAM" id="Phobius"/>
    </source>
</evidence>
<proteinExistence type="predicted"/>
<keyword evidence="1" id="KW-0472">Membrane</keyword>
<dbReference type="Proteomes" id="UP001187192">
    <property type="component" value="Unassembled WGS sequence"/>
</dbReference>
<dbReference type="EMBL" id="BTGU01000093">
    <property type="protein sequence ID" value="GMN59970.1"/>
    <property type="molecule type" value="Genomic_DNA"/>
</dbReference>
<feature type="transmembrane region" description="Helical" evidence="1">
    <location>
        <begin position="12"/>
        <end position="33"/>
    </location>
</feature>
<protein>
    <submittedName>
        <fullName evidence="2">Uncharacterized protein</fullName>
    </submittedName>
</protein>
<dbReference type="AlphaFoldDB" id="A0AA88DR46"/>
<evidence type="ECO:0000313" key="2">
    <source>
        <dbReference type="EMBL" id="GMN59970.1"/>
    </source>
</evidence>
<accession>A0AA88DR46</accession>